<proteinExistence type="predicted"/>
<evidence type="ECO:0000313" key="2">
    <source>
        <dbReference type="Proteomes" id="UP000789366"/>
    </source>
</evidence>
<dbReference type="Proteomes" id="UP000789366">
    <property type="component" value="Unassembled WGS sequence"/>
</dbReference>
<keyword evidence="2" id="KW-1185">Reference proteome</keyword>
<gene>
    <name evidence="1" type="ORF">SPELUC_LOCUS11449</name>
</gene>
<reference evidence="1" key="1">
    <citation type="submission" date="2021-06" db="EMBL/GenBank/DDBJ databases">
        <authorList>
            <person name="Kallberg Y."/>
            <person name="Tangrot J."/>
            <person name="Rosling A."/>
        </authorList>
    </citation>
    <scope>NUCLEOTIDE SEQUENCE</scope>
    <source>
        <strain evidence="1">28 12/20/2015</strain>
    </source>
</reference>
<feature type="non-terminal residue" evidence="1">
    <location>
        <position position="351"/>
    </location>
</feature>
<accession>A0ACA9PEA2</accession>
<comment type="caution">
    <text evidence="1">The sequence shown here is derived from an EMBL/GenBank/DDBJ whole genome shotgun (WGS) entry which is preliminary data.</text>
</comment>
<protein>
    <submittedName>
        <fullName evidence="1">13399_t:CDS:1</fullName>
    </submittedName>
</protein>
<feature type="non-terminal residue" evidence="1">
    <location>
        <position position="1"/>
    </location>
</feature>
<sequence length="351" mass="40776">ALTSAPVLLIPDPNKPFSVTTDASDIAIGAILCQDQGKGDQPVAYEFRKLMPAELNYPVHEKELLAVIHALKVWRVYLEGRFFQVTTDHESLKYLHSQAKLSRRQARWVETLQAYDFVIKYRLGKTNVVADTLSRKPEINSISEVHIDEELYERIKEEYEEDAHFQKILKALEDPSCDEAKRRYLEFNEGDIVMLNSANLTSPENVKRPTKKFLPKFIGPFKIIRKISTTAYQLELPDTLLVHPVFYISLLKLYHPNEFEDRDIAQPPTPVIREHHSDPEFEVEGILDKRIFHRQVQYLVKWKGYPLYDATWEPLTNLENCKDLVKNFEAQEEIVLNRGECKGLDVDSTHR</sequence>
<name>A0ACA9PEA2_9GLOM</name>
<dbReference type="EMBL" id="CAJVPW010024317">
    <property type="protein sequence ID" value="CAG8704511.1"/>
    <property type="molecule type" value="Genomic_DNA"/>
</dbReference>
<evidence type="ECO:0000313" key="1">
    <source>
        <dbReference type="EMBL" id="CAG8704511.1"/>
    </source>
</evidence>
<organism evidence="1 2">
    <name type="scientific">Cetraspora pellucida</name>
    <dbReference type="NCBI Taxonomy" id="1433469"/>
    <lineage>
        <taxon>Eukaryota</taxon>
        <taxon>Fungi</taxon>
        <taxon>Fungi incertae sedis</taxon>
        <taxon>Mucoromycota</taxon>
        <taxon>Glomeromycotina</taxon>
        <taxon>Glomeromycetes</taxon>
        <taxon>Diversisporales</taxon>
        <taxon>Gigasporaceae</taxon>
        <taxon>Cetraspora</taxon>
    </lineage>
</organism>